<dbReference type="InterPro" id="IPR001138">
    <property type="entry name" value="Zn2Cys6_DnaBD"/>
</dbReference>
<keyword evidence="3" id="KW-1185">Reference proteome</keyword>
<dbReference type="InterPro" id="IPR053157">
    <property type="entry name" value="Sterol_Uptake_Regulator"/>
</dbReference>
<dbReference type="EMBL" id="KV454296">
    <property type="protein sequence ID" value="ODQ71980.1"/>
    <property type="molecule type" value="Genomic_DNA"/>
</dbReference>
<reference evidence="2 3" key="1">
    <citation type="journal article" date="2016" name="Proc. Natl. Acad. Sci. U.S.A.">
        <title>Comparative genomics of biotechnologically important yeasts.</title>
        <authorList>
            <person name="Riley R."/>
            <person name="Haridas S."/>
            <person name="Wolfe K.H."/>
            <person name="Lopes M.R."/>
            <person name="Hittinger C.T."/>
            <person name="Goeker M."/>
            <person name="Salamov A.A."/>
            <person name="Wisecaver J.H."/>
            <person name="Long T.M."/>
            <person name="Calvey C.H."/>
            <person name="Aerts A.L."/>
            <person name="Barry K.W."/>
            <person name="Choi C."/>
            <person name="Clum A."/>
            <person name="Coughlan A.Y."/>
            <person name="Deshpande S."/>
            <person name="Douglass A.P."/>
            <person name="Hanson S.J."/>
            <person name="Klenk H.-P."/>
            <person name="LaButti K.M."/>
            <person name="Lapidus A."/>
            <person name="Lindquist E.A."/>
            <person name="Lipzen A.M."/>
            <person name="Meier-Kolthoff J.P."/>
            <person name="Ohm R.A."/>
            <person name="Otillar R.P."/>
            <person name="Pangilinan J.L."/>
            <person name="Peng Y."/>
            <person name="Rokas A."/>
            <person name="Rosa C.A."/>
            <person name="Scheuner C."/>
            <person name="Sibirny A.A."/>
            <person name="Slot J.C."/>
            <person name="Stielow J.B."/>
            <person name="Sun H."/>
            <person name="Kurtzman C.P."/>
            <person name="Blackwell M."/>
            <person name="Grigoriev I.V."/>
            <person name="Jeffries T.W."/>
        </authorList>
    </citation>
    <scope>NUCLEOTIDE SEQUENCE [LARGE SCALE GENOMIC DNA]</scope>
    <source>
        <strain evidence="2 3">NRRL Y-11557</strain>
    </source>
</reference>
<dbReference type="PROSITE" id="PS00463">
    <property type="entry name" value="ZN2_CY6_FUNGAL_1"/>
    <property type="match status" value="1"/>
</dbReference>
<dbReference type="AlphaFoldDB" id="A0A1E3Q308"/>
<accession>A0A1E3Q308</accession>
<sequence>MRPRRAHKKSRIGCIECKRRHIKCDESRPTCVNCSTVERRCSYFNKAPTSSVSTRLSHGTNHSTASPEASVIMGKNFEWFAVQQSDDELPVNMNHLELLLQFLTETFKFSGIDQNGAETTFQVTIKYGLSSPCLMHEILALAALHLSIVRPEKQQFYRHQAALLQTRALSLFNHAKADITADNCVPMFLFSSYLGVHVLCDTLTFRDNNFNVFLERFVSYLHLHRGVRAITNRSWHLLRETELKPVLEAAESLPQTKEGIGRECDGLQLLIRSADLSPSVVHACQQAIVHLQWVFDGQGTLPEGNPSVIFAWPVLVSAEYADLLMQRTPEALIILAYYAVLLYYRREIWVFGDAGRFLIESITRRLGPYWEKWLAWPNSVLVAASQPAP</sequence>
<dbReference type="CDD" id="cd00067">
    <property type="entry name" value="GAL4"/>
    <property type="match status" value="1"/>
</dbReference>
<gene>
    <name evidence="2" type="ORF">LIPSTDRAFT_28452</name>
</gene>
<protein>
    <recommendedName>
        <fullName evidence="1">Zn(2)-C6 fungal-type domain-containing protein</fullName>
    </recommendedName>
</protein>
<dbReference type="Proteomes" id="UP000094385">
    <property type="component" value="Unassembled WGS sequence"/>
</dbReference>
<dbReference type="SMART" id="SM00066">
    <property type="entry name" value="GAL4"/>
    <property type="match status" value="1"/>
</dbReference>
<dbReference type="SUPFAM" id="SSF57701">
    <property type="entry name" value="Zn2/Cys6 DNA-binding domain"/>
    <property type="match status" value="1"/>
</dbReference>
<evidence type="ECO:0000313" key="2">
    <source>
        <dbReference type="EMBL" id="ODQ71980.1"/>
    </source>
</evidence>
<evidence type="ECO:0000259" key="1">
    <source>
        <dbReference type="PROSITE" id="PS50048"/>
    </source>
</evidence>
<dbReference type="PANTHER" id="PTHR47784">
    <property type="entry name" value="STEROL UPTAKE CONTROL PROTEIN 2"/>
    <property type="match status" value="1"/>
</dbReference>
<name>A0A1E3Q308_LIPST</name>
<dbReference type="GO" id="GO:0001228">
    <property type="term" value="F:DNA-binding transcription activator activity, RNA polymerase II-specific"/>
    <property type="evidence" value="ECO:0007669"/>
    <property type="project" value="TreeGrafter"/>
</dbReference>
<dbReference type="Gene3D" id="4.10.240.10">
    <property type="entry name" value="Zn(2)-C6 fungal-type DNA-binding domain"/>
    <property type="match status" value="1"/>
</dbReference>
<dbReference type="STRING" id="675824.A0A1E3Q308"/>
<dbReference type="PROSITE" id="PS50048">
    <property type="entry name" value="ZN2_CY6_FUNGAL_2"/>
    <property type="match status" value="1"/>
</dbReference>
<dbReference type="InterPro" id="IPR036864">
    <property type="entry name" value="Zn2-C6_fun-type_DNA-bd_sf"/>
</dbReference>
<evidence type="ECO:0000313" key="3">
    <source>
        <dbReference type="Proteomes" id="UP000094385"/>
    </source>
</evidence>
<proteinExistence type="predicted"/>
<dbReference type="Pfam" id="PF00172">
    <property type="entry name" value="Zn_clus"/>
    <property type="match status" value="1"/>
</dbReference>
<feature type="domain" description="Zn(2)-C6 fungal-type" evidence="1">
    <location>
        <begin position="13"/>
        <end position="43"/>
    </location>
</feature>
<dbReference type="PANTHER" id="PTHR47784:SF4">
    <property type="entry name" value="ZN(II)2CYS6 TRANSCRIPTION FACTOR (EUROFUNG)"/>
    <property type="match status" value="1"/>
</dbReference>
<organism evidence="2 3">
    <name type="scientific">Lipomyces starkeyi NRRL Y-11557</name>
    <dbReference type="NCBI Taxonomy" id="675824"/>
    <lineage>
        <taxon>Eukaryota</taxon>
        <taxon>Fungi</taxon>
        <taxon>Dikarya</taxon>
        <taxon>Ascomycota</taxon>
        <taxon>Saccharomycotina</taxon>
        <taxon>Lipomycetes</taxon>
        <taxon>Lipomycetales</taxon>
        <taxon>Lipomycetaceae</taxon>
        <taxon>Lipomyces</taxon>
    </lineage>
</organism>
<dbReference type="GO" id="GO:0008270">
    <property type="term" value="F:zinc ion binding"/>
    <property type="evidence" value="ECO:0007669"/>
    <property type="project" value="InterPro"/>
</dbReference>
<dbReference type="OrthoDB" id="415590at2759"/>